<dbReference type="InterPro" id="IPR011322">
    <property type="entry name" value="N-reg_PII-like_a/b"/>
</dbReference>
<dbReference type="eggNOG" id="COG0347">
    <property type="taxonomic scope" value="Bacteria"/>
</dbReference>
<evidence type="ECO:0008006" key="3">
    <source>
        <dbReference type="Google" id="ProtNLM"/>
    </source>
</evidence>
<dbReference type="AlphaFoldDB" id="G2T3G9"/>
<keyword evidence="2" id="KW-1185">Reference proteome</keyword>
<name>G2T3G9_ROSHA</name>
<evidence type="ECO:0000313" key="1">
    <source>
        <dbReference type="EMBL" id="AEN96540.1"/>
    </source>
</evidence>
<dbReference type="STRING" id="585394.RHOM_07125"/>
<organism evidence="1 2">
    <name type="scientific">Roseburia hominis (strain DSM 16839 / JCM 17582 / NCIMB 14029 / A2-183)</name>
    <dbReference type="NCBI Taxonomy" id="585394"/>
    <lineage>
        <taxon>Bacteria</taxon>
        <taxon>Bacillati</taxon>
        <taxon>Bacillota</taxon>
        <taxon>Clostridia</taxon>
        <taxon>Lachnospirales</taxon>
        <taxon>Lachnospiraceae</taxon>
        <taxon>Roseburia</taxon>
    </lineage>
</organism>
<evidence type="ECO:0000313" key="2">
    <source>
        <dbReference type="Proteomes" id="UP000008178"/>
    </source>
</evidence>
<sequence length="236" mass="25828">MQDHTMQHKKKMPAFRCLVIIIDSNIRDKLTEFLTDASIPIYYQMHGVGTVSSDFLNLCGLGDTNKTIMLCIVPKERTRMLLAEMNQALQLHKRGTGIAVSIPLSGIQGWLYKVLGSGSLDSSEPEIEKEVKKMSETITHAMILVTINQGYSDDVMYTARAAGATGGTILKGLRCSPEEVAKHFGMALQEEQEVLAIVVPKDKKTEIMTAISKQHGIDTPAHGVSFALPVDAIMGL</sequence>
<dbReference type="EMBL" id="CP003040">
    <property type="protein sequence ID" value="AEN96540.1"/>
    <property type="molecule type" value="Genomic_DNA"/>
</dbReference>
<dbReference type="SUPFAM" id="SSF54913">
    <property type="entry name" value="GlnB-like"/>
    <property type="match status" value="2"/>
</dbReference>
<dbReference type="KEGG" id="rho:RHOM_07125"/>
<protein>
    <recommendedName>
        <fullName evidence="3">Nitrogen regulatory protein P-II</fullName>
    </recommendedName>
</protein>
<proteinExistence type="predicted"/>
<reference evidence="1 2" key="1">
    <citation type="journal article" date="2015" name="Genome Announc.">
        <title>Complete genome sequence of the human gut symbiont Roseburia hominis.</title>
        <authorList>
            <person name="Travis A.J."/>
            <person name="Kelly D."/>
            <person name="Flint H.J."/>
            <person name="Aminov R.I."/>
        </authorList>
    </citation>
    <scope>NUCLEOTIDE SEQUENCE [LARGE SCALE GENOMIC DNA]</scope>
    <source>
        <strain evidence="2">DSM 16839 / JCM 17582 / NCIMB 14029 / A2-183</strain>
    </source>
</reference>
<accession>G2T3G9</accession>
<gene>
    <name evidence="1" type="ordered locus">RHOM_07125</name>
</gene>
<dbReference type="Gene3D" id="3.30.70.120">
    <property type="match status" value="1"/>
</dbReference>
<dbReference type="HOGENOM" id="CLU_102878_0_0_9"/>
<dbReference type="Proteomes" id="UP000008178">
    <property type="component" value="Chromosome"/>
</dbReference>
<dbReference type="InterPro" id="IPR015867">
    <property type="entry name" value="N-reg_PII/ATP_PRibTrfase_C"/>
</dbReference>